<name>A0A814G9B1_ADIRI</name>
<dbReference type="EMBL" id="CAJNOR010000736">
    <property type="protein sequence ID" value="CAF0994803.1"/>
    <property type="molecule type" value="Genomic_DNA"/>
</dbReference>
<feature type="transmembrane region" description="Helical" evidence="1">
    <location>
        <begin position="493"/>
        <end position="511"/>
    </location>
</feature>
<feature type="transmembrane region" description="Helical" evidence="1">
    <location>
        <begin position="817"/>
        <end position="839"/>
    </location>
</feature>
<evidence type="ECO:0000256" key="1">
    <source>
        <dbReference type="SAM" id="Phobius"/>
    </source>
</evidence>
<evidence type="ECO:0000313" key="4">
    <source>
        <dbReference type="Proteomes" id="UP000663828"/>
    </source>
</evidence>
<dbReference type="Proteomes" id="UP000663852">
    <property type="component" value="Unassembled WGS sequence"/>
</dbReference>
<keyword evidence="1" id="KW-0472">Membrane</keyword>
<evidence type="ECO:0000313" key="2">
    <source>
        <dbReference type="EMBL" id="CAF0994803.1"/>
    </source>
</evidence>
<proteinExistence type="predicted"/>
<dbReference type="EMBL" id="CAJNOJ010000911">
    <property type="protein sequence ID" value="CAF1533051.1"/>
    <property type="molecule type" value="Genomic_DNA"/>
</dbReference>
<keyword evidence="1" id="KW-0812">Transmembrane</keyword>
<reference evidence="2" key="1">
    <citation type="submission" date="2021-02" db="EMBL/GenBank/DDBJ databases">
        <authorList>
            <person name="Nowell W R."/>
        </authorList>
    </citation>
    <scope>NUCLEOTIDE SEQUENCE</scope>
</reference>
<accession>A0A814G9B1</accession>
<gene>
    <name evidence="3" type="ORF">EDS130_LOCUS44729</name>
    <name evidence="2" type="ORF">XAT740_LOCUS12888</name>
</gene>
<protein>
    <submittedName>
        <fullName evidence="2">Uncharacterized protein</fullName>
    </submittedName>
</protein>
<feature type="transmembrane region" description="Helical" evidence="1">
    <location>
        <begin position="50"/>
        <end position="71"/>
    </location>
</feature>
<feature type="transmembrane region" description="Helical" evidence="1">
    <location>
        <begin position="910"/>
        <end position="929"/>
    </location>
</feature>
<evidence type="ECO:0000313" key="3">
    <source>
        <dbReference type="EMBL" id="CAF1533051.1"/>
    </source>
</evidence>
<dbReference type="Proteomes" id="UP000663828">
    <property type="component" value="Unassembled WGS sequence"/>
</dbReference>
<keyword evidence="4" id="KW-1185">Reference proteome</keyword>
<comment type="caution">
    <text evidence="2">The sequence shown here is derived from an EMBL/GenBank/DDBJ whole genome shotgun (WGS) entry which is preliminary data.</text>
</comment>
<feature type="transmembrane region" description="Helical" evidence="1">
    <location>
        <begin position="1256"/>
        <end position="1278"/>
    </location>
</feature>
<feature type="transmembrane region" description="Helical" evidence="1">
    <location>
        <begin position="397"/>
        <end position="419"/>
    </location>
</feature>
<organism evidence="2 4">
    <name type="scientific">Adineta ricciae</name>
    <name type="common">Rotifer</name>
    <dbReference type="NCBI Taxonomy" id="249248"/>
    <lineage>
        <taxon>Eukaryota</taxon>
        <taxon>Metazoa</taxon>
        <taxon>Spiralia</taxon>
        <taxon>Gnathifera</taxon>
        <taxon>Rotifera</taxon>
        <taxon>Eurotatoria</taxon>
        <taxon>Bdelloidea</taxon>
        <taxon>Adinetida</taxon>
        <taxon>Adinetidae</taxon>
        <taxon>Adineta</taxon>
    </lineage>
</organism>
<sequence length="1305" mass="148453">MAAIIMNVCLKITNLADKGKTAIWNLNLFKSIPPAQDALTLRKQSFSTRLYLILLITFLTVFTTYTTQVGIIQVGTVKNPSYSDYKQLFEQYQYKLICPCTTIVIPTDDFLQLNVTYHEICSSVFVHFNWTYLMVVVEALSLPVSLFDFRKTGGPIFKILASFCDFAKQFSSKELRNFADTPFITDNVISSELLNQQSLSSVNFFVSNLESSFMSTLSLIRLTTSTDGLVTGTLSNFDYKLVPHPYNPVMLQAVPNIHTFPENNCTCFGVTMCAIPAFISFDDLSNQSNSLVEYIPGLYIGCYPIDGLLQSNVELFFNQSEIDRILRLLLNKTDVPSETFRALDSTLLRRFTVKTSVNDLVARLFIDVWTNITSHESYFLSCKPIECHYSFPSKRKFIVTITIVFGIIGGLNTILRFLAPLSINISFFLKQRSIYSNTNSSTIENRARQPPPIRIHTVLIKLKKYLVQYNMFLTNSSLNNVHKIRSQKISTRLFVIVMSVSFIILVVYNTLQEVTTIITIKQPNYINFQELSLQYLRTLSCPCTKTSVVYGMFVDIKPTFHPICSSDFVSAAFLNHLLTIPETQQRFHLNLFQFIKSLCDLSNATITENFLVFKQIQFVSREMLSKDLFEKHIKDIVDRYIQSIINPFVLSLSFIRNMTIGNKLMSGFNTNVWILVPAMPGMGNNYYETTLYPGPCDCLLESCITPLVLGTPGGPPIVLPGLFHGCNIVDSILKSDFQCWFDLHCTTFYLSVLGSKLDINISALNSSATRFPMFTSLNSLVQELFVEDWNHNISHIDYFHQCNVASCSYTIETKNNLLLILTATLGLLGGIQVVLRFILPRLVWLIYYWCFIRRHVRDNDREIGEYPPTNSIVLVLKNIKTFLMNYNIFVSFPPAVNASIRRNQLIATRLFIFSLTTSMTAITLFNLLLPIPMVVTVNSPTYQDYLDLYDQYDQSLDCPCTFVAVPYSSFMKTNVSFHQICSSVYIRPEWARIVYSSSKTHPIVSIYDFRKTGAHIFQVIASFCQLTNETVNNGLILFSSQRLISNNIIKKNTFLLQTNGSLNSFLKSMKSDFDRTLQLLQNTTKNNGLISLTESNALITGMPTSDNHMTAFPAYQIYPVNDSSGIFCHCRPPGNCFRRSVIQDAQFLNRFNVTGMVVACLPVEAALKSTPFCLFDQTCVDKLYSILRETALLRENVSIIALDRSLPSQYSSETKIEDIVYQLMIESITMNASHEQYYNNCQPSICSYTIQKHNNFVYVFTVVLGLVGGLSKVLQVILPRLVTLFYKLIKQFCHCNRCRNQIQPS</sequence>
<keyword evidence="1" id="KW-1133">Transmembrane helix</keyword>